<dbReference type="PANTHER" id="PTHR30435">
    <property type="entry name" value="FLAGELLAR PROTEIN"/>
    <property type="match status" value="1"/>
</dbReference>
<evidence type="ECO:0000259" key="9">
    <source>
        <dbReference type="Pfam" id="PF22692"/>
    </source>
</evidence>
<accession>A0A7W0C8Z8</accession>
<keyword evidence="4 5" id="KW-0975">Bacterial flagellum</keyword>
<keyword evidence="10" id="KW-0969">Cilium</keyword>
<dbReference type="Pfam" id="PF07559">
    <property type="entry name" value="FlgE_D2"/>
    <property type="match status" value="1"/>
</dbReference>
<keyword evidence="10" id="KW-0966">Cell projection</keyword>
<comment type="caution">
    <text evidence="10">The sequence shown here is derived from an EMBL/GenBank/DDBJ whole genome shotgun (WGS) entry which is preliminary data.</text>
</comment>
<dbReference type="Proteomes" id="UP000525298">
    <property type="component" value="Unassembled WGS sequence"/>
</dbReference>
<dbReference type="InterPro" id="IPR037058">
    <property type="entry name" value="Falgellar_hook_FlgE_sf"/>
</dbReference>
<evidence type="ECO:0000256" key="5">
    <source>
        <dbReference type="RuleBase" id="RU362116"/>
    </source>
</evidence>
<dbReference type="InterPro" id="IPR020013">
    <property type="entry name" value="Flagellar_FlgE/F/G"/>
</dbReference>
<keyword evidence="10" id="KW-0282">Flagellum</keyword>
<feature type="domain" description="Flagellar hook protein FlgE D2" evidence="8">
    <location>
        <begin position="292"/>
        <end position="436"/>
    </location>
</feature>
<organism evidence="10 11">
    <name type="scientific">Desulfosalsimonas propionicica</name>
    <dbReference type="NCBI Taxonomy" id="332175"/>
    <lineage>
        <taxon>Bacteria</taxon>
        <taxon>Pseudomonadati</taxon>
        <taxon>Thermodesulfobacteriota</taxon>
        <taxon>Desulfobacteria</taxon>
        <taxon>Desulfobacterales</taxon>
        <taxon>Desulfosalsimonadaceae</taxon>
        <taxon>Desulfosalsimonas</taxon>
    </lineage>
</organism>
<dbReference type="GO" id="GO:0071978">
    <property type="term" value="P:bacterial-type flagellum-dependent swarming motility"/>
    <property type="evidence" value="ECO:0007669"/>
    <property type="project" value="TreeGrafter"/>
</dbReference>
<dbReference type="Pfam" id="PF22692">
    <property type="entry name" value="LlgE_F_G_D1"/>
    <property type="match status" value="1"/>
</dbReference>
<dbReference type="Gene3D" id="2.60.98.20">
    <property type="entry name" value="Flagellar hook protein FlgE"/>
    <property type="match status" value="1"/>
</dbReference>
<dbReference type="NCBIfam" id="TIGR03506">
    <property type="entry name" value="FlgEFG_subfam"/>
    <property type="match status" value="2"/>
</dbReference>
<feature type="domain" description="Flagellar basal-body/hook protein C-terminal" evidence="7">
    <location>
        <begin position="510"/>
        <end position="553"/>
    </location>
</feature>
<comment type="similarity">
    <text evidence="2 5">Belongs to the flagella basal body rod proteins family.</text>
</comment>
<dbReference type="InterPro" id="IPR053967">
    <property type="entry name" value="LlgE_F_G-like_D1"/>
</dbReference>
<gene>
    <name evidence="10" type="ORF">HNR65_001631</name>
</gene>
<evidence type="ECO:0000256" key="2">
    <source>
        <dbReference type="ARBA" id="ARBA00009677"/>
    </source>
</evidence>
<keyword evidence="11" id="KW-1185">Reference proteome</keyword>
<evidence type="ECO:0000313" key="11">
    <source>
        <dbReference type="Proteomes" id="UP000525298"/>
    </source>
</evidence>
<evidence type="ECO:0000259" key="7">
    <source>
        <dbReference type="Pfam" id="PF06429"/>
    </source>
</evidence>
<comment type="function">
    <text evidence="5">A flexible structure which links the flagellar filament to the drive apparatus in the basal body.</text>
</comment>
<dbReference type="EMBL" id="JACDUS010000003">
    <property type="protein sequence ID" value="MBA2881305.1"/>
    <property type="molecule type" value="Genomic_DNA"/>
</dbReference>
<dbReference type="GO" id="GO:0009424">
    <property type="term" value="C:bacterial-type flagellum hook"/>
    <property type="evidence" value="ECO:0007669"/>
    <property type="project" value="TreeGrafter"/>
</dbReference>
<feature type="domain" description="Flagellar basal body rod protein N-terminal" evidence="6">
    <location>
        <begin position="7"/>
        <end position="37"/>
    </location>
</feature>
<dbReference type="PANTHER" id="PTHR30435:SF1">
    <property type="entry name" value="FLAGELLAR HOOK PROTEIN FLGE"/>
    <property type="match status" value="1"/>
</dbReference>
<sequence>MSLGGAMNSGISGLRSFSSAMGVIGNNLANSNTAGFKASRTLFADLIPDTVSGSGGTSQVGRGSGLSTVDDIFTQGSIESTSSSLDLAIEGTGFFMVRNPDAQASSFTRSGAFRLNEEGYMVNPENYVVQGYDHIGGGEFQDLAGDIQINTRSSVPGEASSMVELTTNLNANTDTNKAATPGQAAIGITGGQAGSVDGVDIIINGTGLVDGDFDFSSVGAGWGDVTDADELATVLNTASNLSASYDNVTETLTLTTEAGDTLDTGSGFLEDGGTAVGNLISHYDGDGWDINNPVASSDFATTSEVYDTLGNTHLITTYFSKTDLNQWEYNQVVAGSELDMAAGIFTAEDISLDSEGEIDQVRVGTGNVGFDDSGLLNTINGQTQQDMGSAWPEVSIAEDKLVWDNGSSQGDPLGYSMNLTQFATESRVVTQQSDGYSSGYLNDISVDNEGIITGTYSNGESRSLARLALGKFANENGLEKLGNNLYSPTRDSGPADIGTPGAGFGRIFSNSLEQSTVDIAEEFTRMITTQRSFQANSKTITTTDEMLSEVINIKR</sequence>
<evidence type="ECO:0000259" key="8">
    <source>
        <dbReference type="Pfam" id="PF07559"/>
    </source>
</evidence>
<comment type="subcellular location">
    <subcellularLocation>
        <location evidence="1 5">Bacterial flagellum basal body</location>
    </subcellularLocation>
</comment>
<evidence type="ECO:0000259" key="6">
    <source>
        <dbReference type="Pfam" id="PF00460"/>
    </source>
</evidence>
<proteinExistence type="inferred from homology"/>
<evidence type="ECO:0000313" key="10">
    <source>
        <dbReference type="EMBL" id="MBA2881305.1"/>
    </source>
</evidence>
<dbReference type="RefSeq" id="WP_181550952.1">
    <property type="nucleotide sequence ID" value="NZ_JACDUS010000003.1"/>
</dbReference>
<dbReference type="InterPro" id="IPR010930">
    <property type="entry name" value="Flg_bb/hook_C_dom"/>
</dbReference>
<feature type="domain" description="Flagellar hook protein FlgE/F/G-like D1" evidence="9">
    <location>
        <begin position="88"/>
        <end position="151"/>
    </location>
</feature>
<dbReference type="InterPro" id="IPR037925">
    <property type="entry name" value="FlgE/F/G-like"/>
</dbReference>
<dbReference type="Pfam" id="PF06429">
    <property type="entry name" value="Flg_bbr_C"/>
    <property type="match status" value="1"/>
</dbReference>
<dbReference type="InterPro" id="IPR011491">
    <property type="entry name" value="FlgE_D2"/>
</dbReference>
<dbReference type="GO" id="GO:0009425">
    <property type="term" value="C:bacterial-type flagellum basal body"/>
    <property type="evidence" value="ECO:0007669"/>
    <property type="project" value="UniProtKB-SubCell"/>
</dbReference>
<dbReference type="GO" id="GO:0005829">
    <property type="term" value="C:cytosol"/>
    <property type="evidence" value="ECO:0007669"/>
    <property type="project" value="TreeGrafter"/>
</dbReference>
<dbReference type="SUPFAM" id="SSF117143">
    <property type="entry name" value="Flagellar hook protein flgE"/>
    <property type="match status" value="1"/>
</dbReference>
<protein>
    <recommendedName>
        <fullName evidence="3 5">Flagellar hook protein FlgE</fullName>
    </recommendedName>
</protein>
<evidence type="ECO:0000256" key="3">
    <source>
        <dbReference type="ARBA" id="ARBA00019015"/>
    </source>
</evidence>
<name>A0A7W0C8Z8_9BACT</name>
<dbReference type="Pfam" id="PF00460">
    <property type="entry name" value="Flg_bb_rod"/>
    <property type="match status" value="1"/>
</dbReference>
<evidence type="ECO:0000256" key="4">
    <source>
        <dbReference type="ARBA" id="ARBA00023143"/>
    </source>
</evidence>
<dbReference type="InterPro" id="IPR001444">
    <property type="entry name" value="Flag_bb_rod_N"/>
</dbReference>
<dbReference type="AlphaFoldDB" id="A0A7W0C8Z8"/>
<evidence type="ECO:0000256" key="1">
    <source>
        <dbReference type="ARBA" id="ARBA00004117"/>
    </source>
</evidence>
<reference evidence="10 11" key="1">
    <citation type="submission" date="2020-07" db="EMBL/GenBank/DDBJ databases">
        <title>Genomic Encyclopedia of Type Strains, Phase IV (KMG-IV): sequencing the most valuable type-strain genomes for metagenomic binning, comparative biology and taxonomic classification.</title>
        <authorList>
            <person name="Goeker M."/>
        </authorList>
    </citation>
    <scope>NUCLEOTIDE SEQUENCE [LARGE SCALE GENOMIC DNA]</scope>
    <source>
        <strain evidence="10 11">DSM 17721</strain>
    </source>
</reference>